<feature type="compositionally biased region" description="Basic and acidic residues" evidence="1">
    <location>
        <begin position="260"/>
        <end position="290"/>
    </location>
</feature>
<comment type="caution">
    <text evidence="2">The sequence shown here is derived from an EMBL/GenBank/DDBJ whole genome shotgun (WGS) entry which is preliminary data.</text>
</comment>
<organism evidence="2 3">
    <name type="scientific">Anthostomella pinea</name>
    <dbReference type="NCBI Taxonomy" id="933095"/>
    <lineage>
        <taxon>Eukaryota</taxon>
        <taxon>Fungi</taxon>
        <taxon>Dikarya</taxon>
        <taxon>Ascomycota</taxon>
        <taxon>Pezizomycotina</taxon>
        <taxon>Sordariomycetes</taxon>
        <taxon>Xylariomycetidae</taxon>
        <taxon>Xylariales</taxon>
        <taxon>Xylariaceae</taxon>
        <taxon>Anthostomella</taxon>
    </lineage>
</organism>
<feature type="compositionally biased region" description="Low complexity" evidence="1">
    <location>
        <begin position="197"/>
        <end position="208"/>
    </location>
</feature>
<feature type="compositionally biased region" description="Polar residues" evidence="1">
    <location>
        <begin position="218"/>
        <end position="259"/>
    </location>
</feature>
<feature type="region of interest" description="Disordered" evidence="1">
    <location>
        <begin position="1"/>
        <end position="377"/>
    </location>
</feature>
<reference evidence="2" key="1">
    <citation type="submission" date="2023-10" db="EMBL/GenBank/DDBJ databases">
        <authorList>
            <person name="Hackl T."/>
        </authorList>
    </citation>
    <scope>NUCLEOTIDE SEQUENCE</scope>
</reference>
<evidence type="ECO:0000313" key="3">
    <source>
        <dbReference type="Proteomes" id="UP001295740"/>
    </source>
</evidence>
<accession>A0AAI8VTF3</accession>
<sequence>MAPQHKRRNSDDDYSPEGPAVKKRVTQPKATSSQSTPVKAEASRTQQTLHAYMSTPKASAGAVRPQSAQAPRAVYGTASPRRTPIPTGHFPGANSRMRQATTSPGTKIREVRVAHTPPSAKTLASRTGALSRALPTFLRFNPSAPLRTSTTPPKFGRKEPIKTETPGRRQSPVSPSASGSSRSSADKPEASRHRQISVSTGDATSSRSSSDKTETAQRRQTPVSNGAAGSSRSSTDNTSTYIPTHDSSSEQPVYTPTRQQRTDDTPQKKAIDAHKAGGTDKSAHAKDSKAAKSLQDVLDRTPRSVERVQQQKKQKKLDTMAQDQGSPRSAEQVQQQKKQKKPDTMAHGQGPTNLPENGHSILQSPIMTSTPAPAPQQTFISPTFIPRPGGFDFAIPNPQPPVTPQLPVTPSNSHTPLPYGPSDYGVPTNQQAFHESAQLGAAAQGAHTFNQQTVPGTWSSTPTLNQVLPENVYSSLDHYMTTHGVLNEGDRMWVMGVQYGIGLGVETLRKSLLDELQTEGKIFGHVVKPEHADENLTAMRQKTEIQCIAQFDLRQAAGAAAQFVANQETLAKMIIQQGLVTALPQNGGFVGTCGAGGPLLGPHAVNAVSTLDGNMNGPYIGNVDVKKLDGVAAMVGNAMLASTIPPDVPCMSRPQDYLMSPEEMQAMWATQANTPVMPANFNAQDGAYQTNGATGECQGYIANYHNVPNVGMWGNYMPASNEGQFELAEDDQGRAVITRIPQNN</sequence>
<feature type="compositionally biased region" description="Polar residues" evidence="1">
    <location>
        <begin position="96"/>
        <end position="105"/>
    </location>
</feature>
<feature type="compositionally biased region" description="Polar residues" evidence="1">
    <location>
        <begin position="321"/>
        <end position="333"/>
    </location>
</feature>
<feature type="compositionally biased region" description="Basic and acidic residues" evidence="1">
    <location>
        <begin position="297"/>
        <end position="306"/>
    </location>
</feature>
<dbReference type="EMBL" id="CAUWAG010000018">
    <property type="protein sequence ID" value="CAJ2510733.1"/>
    <property type="molecule type" value="Genomic_DNA"/>
</dbReference>
<feature type="compositionally biased region" description="Polar residues" evidence="1">
    <location>
        <begin position="350"/>
        <end position="377"/>
    </location>
</feature>
<evidence type="ECO:0000313" key="2">
    <source>
        <dbReference type="EMBL" id="CAJ2510733.1"/>
    </source>
</evidence>
<protein>
    <submittedName>
        <fullName evidence="2">Uu.00g063580.m01.CDS01</fullName>
    </submittedName>
</protein>
<dbReference type="Proteomes" id="UP001295740">
    <property type="component" value="Unassembled WGS sequence"/>
</dbReference>
<gene>
    <name evidence="2" type="ORF">KHLLAP_LOCUS11201</name>
</gene>
<feature type="compositionally biased region" description="Polar residues" evidence="1">
    <location>
        <begin position="28"/>
        <end position="49"/>
    </location>
</feature>
<proteinExistence type="predicted"/>
<feature type="compositionally biased region" description="Low complexity" evidence="1">
    <location>
        <begin position="171"/>
        <end position="183"/>
    </location>
</feature>
<keyword evidence="3" id="KW-1185">Reference proteome</keyword>
<evidence type="ECO:0000256" key="1">
    <source>
        <dbReference type="SAM" id="MobiDB-lite"/>
    </source>
</evidence>
<feature type="compositionally biased region" description="Basic and acidic residues" evidence="1">
    <location>
        <begin position="156"/>
        <end position="167"/>
    </location>
</feature>
<name>A0AAI8VTF3_9PEZI</name>
<dbReference type="AlphaFoldDB" id="A0AAI8VTF3"/>